<dbReference type="InterPro" id="IPR051258">
    <property type="entry name" value="Diverse_Substrate_Transporter"/>
</dbReference>
<sequence length="292" mass="32186">MPKNHKADSILVITTLLASAGWIFSSEAIQGLPSAGFIGIRFILASLLLLPFCYRGLFSLDRKTLLQASTVGCFLGAAILLWIYAISISDSLGEGAFIMSLSMLLVPIVAWLLFKNRPPRMFWFSLPFAIAGLLFLSQGSVWSLSGSQIWFAIAALMLAIQFNLNSHFAQKIPTLVLTCIQLFVTGLLGITVSLLTETWPELIGIETWGWLGMSVFIATSLRYALQTAGQKNTTTANAAIIMILEPVWTVILSMLWYDETMGMTKLIGCCLILFSLLIYRVSPKYLLKIKTA</sequence>
<dbReference type="SUPFAM" id="SSF103481">
    <property type="entry name" value="Multidrug resistance efflux transporter EmrE"/>
    <property type="match status" value="2"/>
</dbReference>
<feature type="transmembrane region" description="Helical" evidence="6">
    <location>
        <begin position="207"/>
        <end position="225"/>
    </location>
</feature>
<evidence type="ECO:0000256" key="5">
    <source>
        <dbReference type="ARBA" id="ARBA00023136"/>
    </source>
</evidence>
<keyword evidence="3 6" id="KW-0812">Transmembrane</keyword>
<feature type="transmembrane region" description="Helical" evidence="6">
    <location>
        <begin position="147"/>
        <end position="164"/>
    </location>
</feature>
<keyword evidence="5 6" id="KW-0472">Membrane</keyword>
<feature type="transmembrane region" description="Helical" evidence="6">
    <location>
        <begin position="96"/>
        <end position="114"/>
    </location>
</feature>
<dbReference type="Proteomes" id="UP000327424">
    <property type="component" value="Chromosome"/>
</dbReference>
<feature type="transmembrane region" description="Helical" evidence="6">
    <location>
        <begin position="263"/>
        <end position="281"/>
    </location>
</feature>
<evidence type="ECO:0000313" key="8">
    <source>
        <dbReference type="EMBL" id="QFI37630.1"/>
    </source>
</evidence>
<dbReference type="GO" id="GO:0005886">
    <property type="term" value="C:plasma membrane"/>
    <property type="evidence" value="ECO:0007669"/>
    <property type="project" value="UniProtKB-SubCell"/>
</dbReference>
<dbReference type="RefSeq" id="WP_019440146.1">
    <property type="nucleotide sequence ID" value="NZ_ALOE01000006.1"/>
</dbReference>
<gene>
    <name evidence="8" type="ORF">FR932_07120</name>
</gene>
<dbReference type="InterPro" id="IPR000620">
    <property type="entry name" value="EamA_dom"/>
</dbReference>
<keyword evidence="4 6" id="KW-1133">Transmembrane helix</keyword>
<feature type="transmembrane region" description="Helical" evidence="6">
    <location>
        <begin position="176"/>
        <end position="195"/>
    </location>
</feature>
<feature type="domain" description="EamA" evidence="7">
    <location>
        <begin position="8"/>
        <end position="137"/>
    </location>
</feature>
<evidence type="ECO:0000256" key="2">
    <source>
        <dbReference type="ARBA" id="ARBA00022475"/>
    </source>
</evidence>
<comment type="subcellular location">
    <subcellularLocation>
        <location evidence="1">Cell membrane</location>
        <topology evidence="1">Multi-pass membrane protein</topology>
    </subcellularLocation>
</comment>
<dbReference type="PANTHER" id="PTHR42920:SF5">
    <property type="entry name" value="EAMA DOMAIN-CONTAINING PROTEIN"/>
    <property type="match status" value="1"/>
</dbReference>
<proteinExistence type="predicted"/>
<dbReference type="EMBL" id="CP044399">
    <property type="protein sequence ID" value="QFI37630.1"/>
    <property type="molecule type" value="Genomic_DNA"/>
</dbReference>
<dbReference type="OrthoDB" id="8370318at2"/>
<evidence type="ECO:0000256" key="1">
    <source>
        <dbReference type="ARBA" id="ARBA00004651"/>
    </source>
</evidence>
<evidence type="ECO:0000256" key="6">
    <source>
        <dbReference type="SAM" id="Phobius"/>
    </source>
</evidence>
<protein>
    <submittedName>
        <fullName evidence="8">DMT family transporter</fullName>
    </submittedName>
</protein>
<dbReference type="AlphaFoldDB" id="A0A5J6WKM1"/>
<reference evidence="8 9" key="1">
    <citation type="submission" date="2019-09" db="EMBL/GenBank/DDBJ databases">
        <title>Hybrid Assembly of the complete Genome of the Deep-Sea Bacterium Moritella marina from long Nanopore and Illumina reads.</title>
        <authorList>
            <person name="Magin S."/>
            <person name="Georgoulis A."/>
            <person name="Papadimitriou K."/>
            <person name="Iliakis G."/>
            <person name="Vorgias C.E."/>
        </authorList>
    </citation>
    <scope>NUCLEOTIDE SEQUENCE [LARGE SCALE GENOMIC DNA]</scope>
    <source>
        <strain evidence="8 9">MP-1</strain>
    </source>
</reference>
<name>A0A5J6WKM1_MORMI</name>
<dbReference type="PANTHER" id="PTHR42920">
    <property type="entry name" value="OS03G0707200 PROTEIN-RELATED"/>
    <property type="match status" value="1"/>
</dbReference>
<keyword evidence="9" id="KW-1185">Reference proteome</keyword>
<evidence type="ECO:0000259" key="7">
    <source>
        <dbReference type="Pfam" id="PF00892"/>
    </source>
</evidence>
<feature type="transmembrane region" description="Helical" evidence="6">
    <location>
        <begin position="121"/>
        <end position="141"/>
    </location>
</feature>
<dbReference type="KEGG" id="mmaa:FR932_07120"/>
<feature type="domain" description="EamA" evidence="7">
    <location>
        <begin position="149"/>
        <end position="278"/>
    </location>
</feature>
<feature type="transmembrane region" description="Helical" evidence="6">
    <location>
        <begin position="35"/>
        <end position="53"/>
    </location>
</feature>
<evidence type="ECO:0000256" key="4">
    <source>
        <dbReference type="ARBA" id="ARBA00022989"/>
    </source>
</evidence>
<feature type="transmembrane region" description="Helical" evidence="6">
    <location>
        <begin position="237"/>
        <end position="257"/>
    </location>
</feature>
<evidence type="ECO:0000256" key="3">
    <source>
        <dbReference type="ARBA" id="ARBA00022692"/>
    </source>
</evidence>
<dbReference type="Pfam" id="PF00892">
    <property type="entry name" value="EamA"/>
    <property type="match status" value="2"/>
</dbReference>
<keyword evidence="2" id="KW-1003">Cell membrane</keyword>
<evidence type="ECO:0000313" key="9">
    <source>
        <dbReference type="Proteomes" id="UP000327424"/>
    </source>
</evidence>
<accession>A0A5J6WKM1</accession>
<organism evidence="8 9">
    <name type="scientific">Moritella marina ATCC 15381</name>
    <dbReference type="NCBI Taxonomy" id="1202962"/>
    <lineage>
        <taxon>Bacteria</taxon>
        <taxon>Pseudomonadati</taxon>
        <taxon>Pseudomonadota</taxon>
        <taxon>Gammaproteobacteria</taxon>
        <taxon>Alteromonadales</taxon>
        <taxon>Moritellaceae</taxon>
        <taxon>Moritella</taxon>
    </lineage>
</organism>
<dbReference type="InterPro" id="IPR037185">
    <property type="entry name" value="EmrE-like"/>
</dbReference>
<feature type="transmembrane region" description="Helical" evidence="6">
    <location>
        <begin position="65"/>
        <end position="84"/>
    </location>
</feature>